<dbReference type="SUPFAM" id="SSF52833">
    <property type="entry name" value="Thioredoxin-like"/>
    <property type="match status" value="1"/>
</dbReference>
<organism evidence="1 2">
    <name type="scientific">Thermococcus paralvinellae</name>
    <dbReference type="NCBI Taxonomy" id="582419"/>
    <lineage>
        <taxon>Archaea</taxon>
        <taxon>Methanobacteriati</taxon>
        <taxon>Methanobacteriota</taxon>
        <taxon>Thermococci</taxon>
        <taxon>Thermococcales</taxon>
        <taxon>Thermococcaceae</taxon>
        <taxon>Thermococcus</taxon>
    </lineage>
</organism>
<name>A0A832ZBG4_9EURY</name>
<sequence>MRRILVGIVLMLILSTIMSMCISNDSSDTLTTIQQSTTSASHQQTNTSTSQIDTTKLHFYMFGQAACPHCRDMKELLPKIFGEDKFTYYELQGNEHNSQLFSELYNILGVTGVPVIGIFYDNHIVAIVEGGIPDPAKNVPRIVSVALEEGGVVFISDKTYVIPSNQTEIIKKLENIFTSGEASEG</sequence>
<dbReference type="EMBL" id="DQUR01000009">
    <property type="protein sequence ID" value="HIP88425.1"/>
    <property type="molecule type" value="Genomic_DNA"/>
</dbReference>
<reference evidence="1" key="1">
    <citation type="journal article" date="2020" name="ISME J.">
        <title>Gammaproteobacteria mediating utilization of methyl-, sulfur- and petroleum organic compounds in deep ocean hydrothermal plumes.</title>
        <authorList>
            <person name="Zhou Z."/>
            <person name="Liu Y."/>
            <person name="Pan J."/>
            <person name="Cron B.R."/>
            <person name="Toner B.M."/>
            <person name="Anantharaman K."/>
            <person name="Breier J.A."/>
            <person name="Dick G.J."/>
            <person name="Li M."/>
        </authorList>
    </citation>
    <scope>NUCLEOTIDE SEQUENCE</scope>
    <source>
        <strain evidence="1">SZUA-1476</strain>
    </source>
</reference>
<evidence type="ECO:0000313" key="2">
    <source>
        <dbReference type="Proteomes" id="UP000653692"/>
    </source>
</evidence>
<dbReference type="AlphaFoldDB" id="A0A832ZBG4"/>
<evidence type="ECO:0000313" key="1">
    <source>
        <dbReference type="EMBL" id="HIP88425.1"/>
    </source>
</evidence>
<gene>
    <name evidence="1" type="ORF">EYH24_00225</name>
</gene>
<protein>
    <submittedName>
        <fullName evidence="1">Glutaredoxin</fullName>
    </submittedName>
</protein>
<proteinExistence type="predicted"/>
<comment type="caution">
    <text evidence="1">The sequence shown here is derived from an EMBL/GenBank/DDBJ whole genome shotgun (WGS) entry which is preliminary data.</text>
</comment>
<dbReference type="CDD" id="cd02947">
    <property type="entry name" value="TRX_family"/>
    <property type="match status" value="1"/>
</dbReference>
<dbReference type="Proteomes" id="UP000653692">
    <property type="component" value="Unassembled WGS sequence"/>
</dbReference>
<accession>A0A832ZBG4</accession>
<dbReference type="Gene3D" id="3.40.30.10">
    <property type="entry name" value="Glutaredoxin"/>
    <property type="match status" value="1"/>
</dbReference>
<dbReference type="InterPro" id="IPR036249">
    <property type="entry name" value="Thioredoxin-like_sf"/>
</dbReference>